<dbReference type="EnsemblMetazoa" id="AATE019490-RA">
    <property type="protein sequence ID" value="AATE019490-PA.1"/>
    <property type="gene ID" value="AATE019490"/>
</dbReference>
<feature type="compositionally biased region" description="Basic residues" evidence="1">
    <location>
        <begin position="66"/>
        <end position="76"/>
    </location>
</feature>
<keyword evidence="2" id="KW-1133">Transmembrane helix</keyword>
<feature type="region of interest" description="Disordered" evidence="1">
    <location>
        <begin position="32"/>
        <end position="79"/>
    </location>
</feature>
<evidence type="ECO:0000256" key="2">
    <source>
        <dbReference type="SAM" id="Phobius"/>
    </source>
</evidence>
<feature type="compositionally biased region" description="Polar residues" evidence="1">
    <location>
        <begin position="50"/>
        <end position="60"/>
    </location>
</feature>
<name>A0A182JJZ4_ANOAO</name>
<protein>
    <submittedName>
        <fullName evidence="3">Uncharacterized protein</fullName>
    </submittedName>
</protein>
<keyword evidence="2" id="KW-0472">Membrane</keyword>
<evidence type="ECO:0000256" key="1">
    <source>
        <dbReference type="SAM" id="MobiDB-lite"/>
    </source>
</evidence>
<dbReference type="AlphaFoldDB" id="A0A182JJZ4"/>
<proteinExistence type="predicted"/>
<feature type="transmembrane region" description="Helical" evidence="2">
    <location>
        <begin position="77"/>
        <end position="98"/>
    </location>
</feature>
<sequence length="132" mass="14601">MTFPRHFARGSSSRSQRGMCVIEGRPGCRMGAGKCVTDWRPRGDDKAATATGQQRITSGLNDERQGRRRRRRRRRGSLPTVGPLALRLAILAVLAVGARTVAASYSDTDDLINELDRPKDPSAHPLQDFRSE</sequence>
<feature type="compositionally biased region" description="Basic and acidic residues" evidence="1">
    <location>
        <begin position="37"/>
        <end position="47"/>
    </location>
</feature>
<reference evidence="3" key="1">
    <citation type="submission" date="2022-08" db="UniProtKB">
        <authorList>
            <consortium name="EnsemblMetazoa"/>
        </authorList>
    </citation>
    <scope>IDENTIFICATION</scope>
    <source>
        <strain evidence="3">EBRO</strain>
    </source>
</reference>
<dbReference type="VEuPathDB" id="VectorBase:AATE019490"/>
<feature type="compositionally biased region" description="Basic and acidic residues" evidence="1">
    <location>
        <begin position="114"/>
        <end position="132"/>
    </location>
</feature>
<evidence type="ECO:0000313" key="3">
    <source>
        <dbReference type="EnsemblMetazoa" id="AATE019490-PA.1"/>
    </source>
</evidence>
<organism evidence="3">
    <name type="scientific">Anopheles atroparvus</name>
    <name type="common">European mosquito</name>
    <dbReference type="NCBI Taxonomy" id="41427"/>
    <lineage>
        <taxon>Eukaryota</taxon>
        <taxon>Metazoa</taxon>
        <taxon>Ecdysozoa</taxon>
        <taxon>Arthropoda</taxon>
        <taxon>Hexapoda</taxon>
        <taxon>Insecta</taxon>
        <taxon>Pterygota</taxon>
        <taxon>Neoptera</taxon>
        <taxon>Endopterygota</taxon>
        <taxon>Diptera</taxon>
        <taxon>Nematocera</taxon>
        <taxon>Culicoidea</taxon>
        <taxon>Culicidae</taxon>
        <taxon>Anophelinae</taxon>
        <taxon>Anopheles</taxon>
    </lineage>
</organism>
<feature type="region of interest" description="Disordered" evidence="1">
    <location>
        <begin position="109"/>
        <end position="132"/>
    </location>
</feature>
<accession>A0A182JJZ4</accession>
<keyword evidence="2" id="KW-0812">Transmembrane</keyword>